<dbReference type="InterPro" id="IPR013786">
    <property type="entry name" value="AcylCoA_DH/ox_N"/>
</dbReference>
<dbReference type="PANTHER" id="PTHR43884:SF20">
    <property type="entry name" value="ACYL-COA DEHYDROGENASE FADE28"/>
    <property type="match status" value="1"/>
</dbReference>
<evidence type="ECO:0000256" key="1">
    <source>
        <dbReference type="ARBA" id="ARBA00001974"/>
    </source>
</evidence>
<name>A0A839VD36_9GAMM</name>
<evidence type="ECO:0000256" key="2">
    <source>
        <dbReference type="ARBA" id="ARBA00009347"/>
    </source>
</evidence>
<dbReference type="Gene3D" id="1.10.540.10">
    <property type="entry name" value="Acyl-CoA dehydrogenase/oxidase, N-terminal domain"/>
    <property type="match status" value="1"/>
</dbReference>
<keyword evidence="3" id="KW-0285">Flavoprotein</keyword>
<dbReference type="Gene3D" id="1.20.140.10">
    <property type="entry name" value="Butyryl-CoA Dehydrogenase, subunit A, domain 3"/>
    <property type="match status" value="1"/>
</dbReference>
<evidence type="ECO:0000259" key="6">
    <source>
        <dbReference type="Pfam" id="PF00441"/>
    </source>
</evidence>
<dbReference type="Proteomes" id="UP000547614">
    <property type="component" value="Unassembled WGS sequence"/>
</dbReference>
<evidence type="ECO:0000313" key="9">
    <source>
        <dbReference type="Proteomes" id="UP000547614"/>
    </source>
</evidence>
<evidence type="ECO:0000259" key="7">
    <source>
        <dbReference type="Pfam" id="PF02771"/>
    </source>
</evidence>
<evidence type="ECO:0000256" key="5">
    <source>
        <dbReference type="ARBA" id="ARBA00023002"/>
    </source>
</evidence>
<dbReference type="RefSeq" id="WP_183327093.1">
    <property type="nucleotide sequence ID" value="NZ_JACHXP010000019.1"/>
</dbReference>
<dbReference type="SUPFAM" id="SSF47203">
    <property type="entry name" value="Acyl-CoA dehydrogenase C-terminal domain-like"/>
    <property type="match status" value="1"/>
</dbReference>
<dbReference type="SUPFAM" id="SSF56645">
    <property type="entry name" value="Acyl-CoA dehydrogenase NM domain-like"/>
    <property type="match status" value="1"/>
</dbReference>
<dbReference type="Pfam" id="PF00441">
    <property type="entry name" value="Acyl-CoA_dh_1"/>
    <property type="match status" value="1"/>
</dbReference>
<comment type="caution">
    <text evidence="8">The sequence shown here is derived from an EMBL/GenBank/DDBJ whole genome shotgun (WGS) entry which is preliminary data.</text>
</comment>
<dbReference type="AlphaFoldDB" id="A0A839VD36"/>
<dbReference type="EMBL" id="JACHXP010000019">
    <property type="protein sequence ID" value="MBB3191945.1"/>
    <property type="molecule type" value="Genomic_DNA"/>
</dbReference>
<organism evidence="8 9">
    <name type="scientific">Halomonas cerina</name>
    <dbReference type="NCBI Taxonomy" id="447424"/>
    <lineage>
        <taxon>Bacteria</taxon>
        <taxon>Pseudomonadati</taxon>
        <taxon>Pseudomonadota</taxon>
        <taxon>Gammaproteobacteria</taxon>
        <taxon>Oceanospirillales</taxon>
        <taxon>Halomonadaceae</taxon>
        <taxon>Halomonas</taxon>
    </lineage>
</organism>
<dbReference type="Gene3D" id="2.40.110.10">
    <property type="entry name" value="Butyryl-CoA Dehydrogenase, subunit A, domain 2"/>
    <property type="match status" value="1"/>
</dbReference>
<protein>
    <submittedName>
        <fullName evidence="8">Pimeloyl-CoA dehydrogenase</fullName>
        <ecNumber evidence="8">1.3.1.62</ecNumber>
    </submittedName>
</protein>
<evidence type="ECO:0000313" key="8">
    <source>
        <dbReference type="EMBL" id="MBB3191945.1"/>
    </source>
</evidence>
<dbReference type="GO" id="GO:0050660">
    <property type="term" value="F:flavin adenine dinucleotide binding"/>
    <property type="evidence" value="ECO:0007669"/>
    <property type="project" value="InterPro"/>
</dbReference>
<comment type="similarity">
    <text evidence="2">Belongs to the acyl-CoA dehydrogenase family.</text>
</comment>
<proteinExistence type="inferred from homology"/>
<dbReference type="GO" id="GO:0018515">
    <property type="term" value="F:pimeloyl-CoA dehydrogenase activity"/>
    <property type="evidence" value="ECO:0007669"/>
    <property type="project" value="UniProtKB-EC"/>
</dbReference>
<evidence type="ECO:0000256" key="4">
    <source>
        <dbReference type="ARBA" id="ARBA00022827"/>
    </source>
</evidence>
<dbReference type="InterPro" id="IPR009100">
    <property type="entry name" value="AcylCoA_DH/oxidase_NM_dom_sf"/>
</dbReference>
<dbReference type="InterPro" id="IPR009075">
    <property type="entry name" value="AcylCo_DH/oxidase_C"/>
</dbReference>
<evidence type="ECO:0000256" key="3">
    <source>
        <dbReference type="ARBA" id="ARBA00022630"/>
    </source>
</evidence>
<accession>A0A839VD36</accession>
<gene>
    <name evidence="8" type="ORF">FHR94_003221</name>
</gene>
<feature type="domain" description="Acyl-CoA dehydrogenase/oxidase C-terminal" evidence="6">
    <location>
        <begin position="236"/>
        <end position="366"/>
    </location>
</feature>
<dbReference type="EC" id="1.3.1.62" evidence="8"/>
<dbReference type="CDD" id="cd00567">
    <property type="entry name" value="ACAD"/>
    <property type="match status" value="1"/>
</dbReference>
<dbReference type="InterPro" id="IPR046373">
    <property type="entry name" value="Acyl-CoA_Oxase/DH_mid-dom_sf"/>
</dbReference>
<keyword evidence="4" id="KW-0274">FAD</keyword>
<dbReference type="InterPro" id="IPR037069">
    <property type="entry name" value="AcylCoA_DH/ox_N_sf"/>
</dbReference>
<sequence length="375" mass="40516">MDFSISDEQQQLRDAVRRFCDGEYPLERRGQRVTADRRSKRWGMMAELGLTGLTVSEACGGSAQGMVEQMGVLEELGRALSPEPYLSTAVISASLIQALGTAKQQDQWLAPIAMGQLRVALALDEPQARYAYQGAGMACHLTREGEGYRLSGEKSLVLDGPDADAFVVAAQHEGILQLLVVPANAAGLTRIAGTTLDAREIATLRFDEVAISADSLLAEGEAAERALQAVRDRASAALCAESVGAMTELVEQTREFLKVRQQFGKPLGRFQALQHRLVDMVIALEQSRSMSAVAAMAVDEAESARRTRLVAAARVTVGKAARLIAKEAIQMHGAMGMTDECQIGHYVKRLMVAERLFGDISYQLETFEKSTAAAA</sequence>
<dbReference type="GO" id="GO:0003995">
    <property type="term" value="F:acyl-CoA dehydrogenase activity"/>
    <property type="evidence" value="ECO:0007669"/>
    <property type="project" value="TreeGrafter"/>
</dbReference>
<keyword evidence="5 8" id="KW-0560">Oxidoreductase</keyword>
<dbReference type="Pfam" id="PF02771">
    <property type="entry name" value="Acyl-CoA_dh_N"/>
    <property type="match status" value="1"/>
</dbReference>
<dbReference type="InterPro" id="IPR036250">
    <property type="entry name" value="AcylCo_DH-like_C"/>
</dbReference>
<keyword evidence="9" id="KW-1185">Reference proteome</keyword>
<comment type="cofactor">
    <cofactor evidence="1">
        <name>FAD</name>
        <dbReference type="ChEBI" id="CHEBI:57692"/>
    </cofactor>
</comment>
<dbReference type="PANTHER" id="PTHR43884">
    <property type="entry name" value="ACYL-COA DEHYDROGENASE"/>
    <property type="match status" value="1"/>
</dbReference>
<feature type="domain" description="Acyl-CoA dehydrogenase/oxidase N-terminal" evidence="7">
    <location>
        <begin position="6"/>
        <end position="115"/>
    </location>
</feature>
<reference evidence="8 9" key="1">
    <citation type="submission" date="2020-08" db="EMBL/GenBank/DDBJ databases">
        <title>Genomic Encyclopedia of Type Strains, Phase III (KMG-III): the genomes of soil and plant-associated and newly described type strains.</title>
        <authorList>
            <person name="Whitman W."/>
        </authorList>
    </citation>
    <scope>NUCLEOTIDE SEQUENCE [LARGE SCALE GENOMIC DNA]</scope>
    <source>
        <strain evidence="8 9">CECT 7282</strain>
    </source>
</reference>